<feature type="compositionally biased region" description="Polar residues" evidence="1">
    <location>
        <begin position="48"/>
        <end position="82"/>
    </location>
</feature>
<dbReference type="OrthoDB" id="4510463at2759"/>
<feature type="region of interest" description="Disordered" evidence="1">
    <location>
        <begin position="322"/>
        <end position="363"/>
    </location>
</feature>
<dbReference type="STRING" id="1810919.A0A3D8R923"/>
<dbReference type="AlphaFoldDB" id="A0A3D8R923"/>
<reference evidence="2 3" key="1">
    <citation type="journal article" date="2018" name="IMA Fungus">
        <title>IMA Genome-F 9: Draft genome sequence of Annulohypoxylon stygium, Aspergillus mulundensis, Berkeleyomyces basicola (syn. Thielaviopsis basicola), Ceratocystis smalleyi, two Cercospora beticola strains, Coleophoma cylindrospora, Fusarium fracticaudum, Phialophora cf. hyalina, and Morchella septimelata.</title>
        <authorList>
            <person name="Wingfield B.D."/>
            <person name="Bills G.F."/>
            <person name="Dong Y."/>
            <person name="Huang W."/>
            <person name="Nel W.J."/>
            <person name="Swalarsk-Parry B.S."/>
            <person name="Vaghefi N."/>
            <person name="Wilken P.M."/>
            <person name="An Z."/>
            <person name="de Beer Z.W."/>
            <person name="De Vos L."/>
            <person name="Chen L."/>
            <person name="Duong T.A."/>
            <person name="Gao Y."/>
            <person name="Hammerbacher A."/>
            <person name="Kikkert J.R."/>
            <person name="Li Y."/>
            <person name="Li H."/>
            <person name="Li K."/>
            <person name="Li Q."/>
            <person name="Liu X."/>
            <person name="Ma X."/>
            <person name="Naidoo K."/>
            <person name="Pethybridge S.J."/>
            <person name="Sun J."/>
            <person name="Steenkamp E.T."/>
            <person name="van der Nest M.A."/>
            <person name="van Wyk S."/>
            <person name="Wingfield M.J."/>
            <person name="Xiong C."/>
            <person name="Yue Q."/>
            <person name="Zhang X."/>
        </authorList>
    </citation>
    <scope>NUCLEOTIDE SEQUENCE [LARGE SCALE GENOMIC DNA]</scope>
    <source>
        <strain evidence="2 3">DSM 5745</strain>
    </source>
</reference>
<gene>
    <name evidence="2" type="ORF">DSM5745_07971</name>
</gene>
<proteinExistence type="predicted"/>
<dbReference type="RefSeq" id="XP_026600991.1">
    <property type="nucleotide sequence ID" value="XM_026749987.1"/>
</dbReference>
<evidence type="ECO:0000256" key="1">
    <source>
        <dbReference type="SAM" id="MobiDB-lite"/>
    </source>
</evidence>
<feature type="compositionally biased region" description="Polar residues" evidence="1">
    <location>
        <begin position="344"/>
        <end position="363"/>
    </location>
</feature>
<dbReference type="GeneID" id="38118341"/>
<protein>
    <submittedName>
        <fullName evidence="2">Uncharacterized protein</fullName>
    </submittedName>
</protein>
<evidence type="ECO:0000313" key="2">
    <source>
        <dbReference type="EMBL" id="RDW70460.1"/>
    </source>
</evidence>
<sequence length="453" mass="50763">MVVTVEEILQAVTTISKIRDEDRIRLRGHRNELEFAFQSLQKVLEPGLQSTDPSTNGRAIQSASHTVRSPSNLDTPSSNVSGDTIPMLAGQDKAADLEAVGEGTEVQKAATKGVSNSVKEVLRLLDKKRESIFAFQYEPKACSDYDNEDIRVTIIKSVTLKRTPSDYFRAGLCAMSLADDFTDWQVQAGRPRRLDVLYNDLHDKTGSVYRAYADTCTSIEDKELAAEFIEFGIKLRFFEILCWVRYRVSTTYASEAAARSDLLPQGKPAIIYPLFFVWRSFYRCRYADLPALANTILSSQYWRDLAETKDWQPTDWQGLIATQNRKRTAAPQPCEDRSKRQRQQLESQAASESLPSLSSHGISVSDTQTVGPWIFPEKARHVTTRSIWPLGCNLFPDQPQDLASTIFPDMLRATPAPDPLTPGGLDLSTPELDSAVNEMLMTLNNNMNNQPPT</sequence>
<organism evidence="2 3">
    <name type="scientific">Aspergillus mulundensis</name>
    <dbReference type="NCBI Taxonomy" id="1810919"/>
    <lineage>
        <taxon>Eukaryota</taxon>
        <taxon>Fungi</taxon>
        <taxon>Dikarya</taxon>
        <taxon>Ascomycota</taxon>
        <taxon>Pezizomycotina</taxon>
        <taxon>Eurotiomycetes</taxon>
        <taxon>Eurotiomycetidae</taxon>
        <taxon>Eurotiales</taxon>
        <taxon>Aspergillaceae</taxon>
        <taxon>Aspergillus</taxon>
        <taxon>Aspergillus subgen. Nidulantes</taxon>
    </lineage>
</organism>
<accession>A0A3D8R923</accession>
<keyword evidence="3" id="KW-1185">Reference proteome</keyword>
<comment type="caution">
    <text evidence="2">The sequence shown here is derived from an EMBL/GenBank/DDBJ whole genome shotgun (WGS) entry which is preliminary data.</text>
</comment>
<dbReference type="EMBL" id="PVWQ01000010">
    <property type="protein sequence ID" value="RDW70460.1"/>
    <property type="molecule type" value="Genomic_DNA"/>
</dbReference>
<evidence type="ECO:0000313" key="3">
    <source>
        <dbReference type="Proteomes" id="UP000256690"/>
    </source>
</evidence>
<name>A0A3D8R923_9EURO</name>
<dbReference type="Proteomes" id="UP000256690">
    <property type="component" value="Unassembled WGS sequence"/>
</dbReference>
<feature type="region of interest" description="Disordered" evidence="1">
    <location>
        <begin position="47"/>
        <end position="86"/>
    </location>
</feature>